<dbReference type="RefSeq" id="WP_145434049.1">
    <property type="nucleotide sequence ID" value="NZ_CP036339.1"/>
</dbReference>
<evidence type="ECO:0000256" key="1">
    <source>
        <dbReference type="ARBA" id="ARBA00022553"/>
    </source>
</evidence>
<sequence>MRSRSESSSKVEPVCRGRVLVVDDHAAVRESVIDVLRQAGYRVEGLASAVEALPVLERAAFDVVVTDLQMPAMDGLEFIRRMSQRRLPTQVIMITAHATIASAVEAMRFGAFDYLEKPFDVTRLEELVARAMERRQLCGDDAAVLTPPNASNRSMRGGASPPPVDSLDAMGMIGASPAMRLLRERISQVAPTDETVLICGESGTGKELVARAVHALSRRSSGPLVSLNCPALSPQLAESELFGHRRGAFTGADADRVGRFELAKGGAILLDEITEIDLPLQAKLLRVLQERTFELVGSSESRQADVRVMASTNRDLGAEIAGGRFREDLYYRLAVVPLELPPLRTRGDDVQLLADYFLDRAASRLARPRLELAADARELLAAYHWPGNVRELENIITRACVLNRGAPIAADDLRPWLQQPEGINFAKTPPGHGDAGHAAPVAGNLDEMERAMIVATLQRFGGNRSQTAAALGIGVRTLSGKMRAYGFAPRTREFGGTGEFTHHRQFSPIDSANSAVAMNRRTA</sequence>
<dbReference type="InterPro" id="IPR003593">
    <property type="entry name" value="AAA+_ATPase"/>
</dbReference>
<dbReference type="SMART" id="SM00382">
    <property type="entry name" value="AAA"/>
    <property type="match status" value="1"/>
</dbReference>
<dbReference type="SUPFAM" id="SSF46689">
    <property type="entry name" value="Homeodomain-like"/>
    <property type="match status" value="1"/>
</dbReference>
<dbReference type="PROSITE" id="PS00675">
    <property type="entry name" value="SIGMA54_INTERACT_1"/>
    <property type="match status" value="1"/>
</dbReference>
<dbReference type="GO" id="GO:0005524">
    <property type="term" value="F:ATP binding"/>
    <property type="evidence" value="ECO:0007669"/>
    <property type="project" value="UniProtKB-KW"/>
</dbReference>
<dbReference type="KEGG" id="llh:I41_34770"/>
<accession>A0A517U0Y4</accession>
<organism evidence="11 12">
    <name type="scientific">Lacipirellula limnantheis</name>
    <dbReference type="NCBI Taxonomy" id="2528024"/>
    <lineage>
        <taxon>Bacteria</taxon>
        <taxon>Pseudomonadati</taxon>
        <taxon>Planctomycetota</taxon>
        <taxon>Planctomycetia</taxon>
        <taxon>Pirellulales</taxon>
        <taxon>Lacipirellulaceae</taxon>
        <taxon>Lacipirellula</taxon>
    </lineage>
</organism>
<dbReference type="PROSITE" id="PS00688">
    <property type="entry name" value="SIGMA54_INTERACT_3"/>
    <property type="match status" value="1"/>
</dbReference>
<dbReference type="PROSITE" id="PS50110">
    <property type="entry name" value="RESPONSE_REGULATORY"/>
    <property type="match status" value="1"/>
</dbReference>
<feature type="domain" description="Response regulatory" evidence="10">
    <location>
        <begin position="18"/>
        <end position="132"/>
    </location>
</feature>
<feature type="domain" description="Sigma-54 factor interaction" evidence="9">
    <location>
        <begin position="172"/>
        <end position="401"/>
    </location>
</feature>
<dbReference type="Gene3D" id="3.40.50.2300">
    <property type="match status" value="1"/>
</dbReference>
<keyword evidence="4" id="KW-0902">Two-component regulatory system</keyword>
<dbReference type="InterPro" id="IPR025662">
    <property type="entry name" value="Sigma_54_int_dom_ATP-bd_1"/>
</dbReference>
<evidence type="ECO:0000313" key="12">
    <source>
        <dbReference type="Proteomes" id="UP000317909"/>
    </source>
</evidence>
<dbReference type="PRINTS" id="PR01590">
    <property type="entry name" value="HTHFIS"/>
</dbReference>
<keyword evidence="12" id="KW-1185">Reference proteome</keyword>
<evidence type="ECO:0000256" key="3">
    <source>
        <dbReference type="ARBA" id="ARBA00022840"/>
    </source>
</evidence>
<proteinExistence type="predicted"/>
<dbReference type="Pfam" id="PF00072">
    <property type="entry name" value="Response_reg"/>
    <property type="match status" value="1"/>
</dbReference>
<keyword evidence="2" id="KW-0547">Nucleotide-binding</keyword>
<keyword evidence="1 7" id="KW-0597">Phosphoprotein</keyword>
<dbReference type="FunFam" id="3.40.50.300:FF:000006">
    <property type="entry name" value="DNA-binding transcriptional regulator NtrC"/>
    <property type="match status" value="1"/>
</dbReference>
<reference evidence="11 12" key="1">
    <citation type="submission" date="2019-02" db="EMBL/GenBank/DDBJ databases">
        <title>Deep-cultivation of Planctomycetes and their phenomic and genomic characterization uncovers novel biology.</title>
        <authorList>
            <person name="Wiegand S."/>
            <person name="Jogler M."/>
            <person name="Boedeker C."/>
            <person name="Pinto D."/>
            <person name="Vollmers J."/>
            <person name="Rivas-Marin E."/>
            <person name="Kohn T."/>
            <person name="Peeters S.H."/>
            <person name="Heuer A."/>
            <person name="Rast P."/>
            <person name="Oberbeckmann S."/>
            <person name="Bunk B."/>
            <person name="Jeske O."/>
            <person name="Meyerdierks A."/>
            <person name="Storesund J.E."/>
            <person name="Kallscheuer N."/>
            <person name="Luecker S."/>
            <person name="Lage O.M."/>
            <person name="Pohl T."/>
            <person name="Merkel B.J."/>
            <person name="Hornburger P."/>
            <person name="Mueller R.-W."/>
            <person name="Bruemmer F."/>
            <person name="Labrenz M."/>
            <person name="Spormann A.M."/>
            <person name="Op den Camp H."/>
            <person name="Overmann J."/>
            <person name="Amann R."/>
            <person name="Jetten M.S.M."/>
            <person name="Mascher T."/>
            <person name="Medema M.H."/>
            <person name="Devos D.P."/>
            <person name="Kaster A.-K."/>
            <person name="Ovreas L."/>
            <person name="Rohde M."/>
            <person name="Galperin M.Y."/>
            <person name="Jogler C."/>
        </authorList>
    </citation>
    <scope>NUCLEOTIDE SEQUENCE [LARGE SCALE GENOMIC DNA]</scope>
    <source>
        <strain evidence="11 12">I41</strain>
    </source>
</reference>
<feature type="modified residue" description="4-aspartylphosphate" evidence="7">
    <location>
        <position position="67"/>
    </location>
</feature>
<gene>
    <name evidence="11" type="primary">zraR_6</name>
    <name evidence="11" type="ORF">I41_34770</name>
</gene>
<dbReference type="Gene3D" id="1.10.10.60">
    <property type="entry name" value="Homeodomain-like"/>
    <property type="match status" value="1"/>
</dbReference>
<dbReference type="OrthoDB" id="9807827at2"/>
<evidence type="ECO:0000256" key="4">
    <source>
        <dbReference type="ARBA" id="ARBA00023012"/>
    </source>
</evidence>
<feature type="region of interest" description="Disordered" evidence="8">
    <location>
        <begin position="142"/>
        <end position="163"/>
    </location>
</feature>
<evidence type="ECO:0000259" key="9">
    <source>
        <dbReference type="PROSITE" id="PS50045"/>
    </source>
</evidence>
<dbReference type="EMBL" id="CP036339">
    <property type="protein sequence ID" value="QDT74282.1"/>
    <property type="molecule type" value="Genomic_DNA"/>
</dbReference>
<dbReference type="PROSITE" id="PS50045">
    <property type="entry name" value="SIGMA54_INTERACT_4"/>
    <property type="match status" value="1"/>
</dbReference>
<dbReference type="InterPro" id="IPR009057">
    <property type="entry name" value="Homeodomain-like_sf"/>
</dbReference>
<dbReference type="InterPro" id="IPR025944">
    <property type="entry name" value="Sigma_54_int_dom_CS"/>
</dbReference>
<dbReference type="GO" id="GO:0006355">
    <property type="term" value="P:regulation of DNA-templated transcription"/>
    <property type="evidence" value="ECO:0007669"/>
    <property type="project" value="InterPro"/>
</dbReference>
<dbReference type="AlphaFoldDB" id="A0A517U0Y4"/>
<dbReference type="CDD" id="cd00009">
    <property type="entry name" value="AAA"/>
    <property type="match status" value="1"/>
</dbReference>
<dbReference type="GO" id="GO:0043565">
    <property type="term" value="F:sequence-specific DNA binding"/>
    <property type="evidence" value="ECO:0007669"/>
    <property type="project" value="InterPro"/>
</dbReference>
<evidence type="ECO:0000256" key="7">
    <source>
        <dbReference type="PROSITE-ProRule" id="PRU00169"/>
    </source>
</evidence>
<dbReference type="Pfam" id="PF00158">
    <property type="entry name" value="Sigma54_activat"/>
    <property type="match status" value="1"/>
</dbReference>
<keyword evidence="5" id="KW-0805">Transcription regulation</keyword>
<dbReference type="InterPro" id="IPR011006">
    <property type="entry name" value="CheY-like_superfamily"/>
</dbReference>
<dbReference type="Proteomes" id="UP000317909">
    <property type="component" value="Chromosome"/>
</dbReference>
<dbReference type="InterPro" id="IPR058031">
    <property type="entry name" value="AAA_lid_NorR"/>
</dbReference>
<dbReference type="InterPro" id="IPR002078">
    <property type="entry name" value="Sigma_54_int"/>
</dbReference>
<evidence type="ECO:0000256" key="8">
    <source>
        <dbReference type="SAM" id="MobiDB-lite"/>
    </source>
</evidence>
<dbReference type="PANTHER" id="PTHR32071">
    <property type="entry name" value="TRANSCRIPTIONAL REGULATORY PROTEIN"/>
    <property type="match status" value="1"/>
</dbReference>
<evidence type="ECO:0000313" key="11">
    <source>
        <dbReference type="EMBL" id="QDT74282.1"/>
    </source>
</evidence>
<keyword evidence="3" id="KW-0067">ATP-binding</keyword>
<dbReference type="FunFam" id="3.40.50.2300:FF:000018">
    <property type="entry name" value="DNA-binding transcriptional regulator NtrC"/>
    <property type="match status" value="1"/>
</dbReference>
<evidence type="ECO:0000256" key="2">
    <source>
        <dbReference type="ARBA" id="ARBA00022741"/>
    </source>
</evidence>
<dbReference type="Pfam" id="PF02954">
    <property type="entry name" value="HTH_8"/>
    <property type="match status" value="1"/>
</dbReference>
<evidence type="ECO:0000256" key="5">
    <source>
        <dbReference type="ARBA" id="ARBA00023015"/>
    </source>
</evidence>
<dbReference type="InterPro" id="IPR027417">
    <property type="entry name" value="P-loop_NTPase"/>
</dbReference>
<evidence type="ECO:0000256" key="6">
    <source>
        <dbReference type="ARBA" id="ARBA00023163"/>
    </source>
</evidence>
<dbReference type="SUPFAM" id="SSF52172">
    <property type="entry name" value="CheY-like"/>
    <property type="match status" value="1"/>
</dbReference>
<dbReference type="SUPFAM" id="SSF52540">
    <property type="entry name" value="P-loop containing nucleoside triphosphate hydrolases"/>
    <property type="match status" value="1"/>
</dbReference>
<dbReference type="SMART" id="SM00448">
    <property type="entry name" value="REC"/>
    <property type="match status" value="1"/>
</dbReference>
<dbReference type="Gene3D" id="1.10.8.60">
    <property type="match status" value="1"/>
</dbReference>
<dbReference type="InterPro" id="IPR002197">
    <property type="entry name" value="HTH_Fis"/>
</dbReference>
<dbReference type="GO" id="GO:0000160">
    <property type="term" value="P:phosphorelay signal transduction system"/>
    <property type="evidence" value="ECO:0007669"/>
    <property type="project" value="UniProtKB-KW"/>
</dbReference>
<evidence type="ECO:0000259" key="10">
    <source>
        <dbReference type="PROSITE" id="PS50110"/>
    </source>
</evidence>
<dbReference type="InterPro" id="IPR001789">
    <property type="entry name" value="Sig_transdc_resp-reg_receiver"/>
</dbReference>
<protein>
    <submittedName>
        <fullName evidence="11">Transcriptional regulatory protein ZraR</fullName>
    </submittedName>
</protein>
<dbReference type="Pfam" id="PF25601">
    <property type="entry name" value="AAA_lid_14"/>
    <property type="match status" value="1"/>
</dbReference>
<keyword evidence="6" id="KW-0804">Transcription</keyword>
<name>A0A517U0Y4_9BACT</name>
<dbReference type="Gene3D" id="3.40.50.300">
    <property type="entry name" value="P-loop containing nucleotide triphosphate hydrolases"/>
    <property type="match status" value="1"/>
</dbReference>